<evidence type="ECO:0000256" key="4">
    <source>
        <dbReference type="ARBA" id="ARBA00022840"/>
    </source>
</evidence>
<feature type="compositionally biased region" description="Basic and acidic residues" evidence="5">
    <location>
        <begin position="451"/>
        <end position="461"/>
    </location>
</feature>
<dbReference type="Proteomes" id="UP001362999">
    <property type="component" value="Unassembled WGS sequence"/>
</dbReference>
<dbReference type="EMBL" id="JAWWNJ010000035">
    <property type="protein sequence ID" value="KAK7023827.1"/>
    <property type="molecule type" value="Genomic_DNA"/>
</dbReference>
<feature type="compositionally biased region" description="Acidic residues" evidence="5">
    <location>
        <begin position="474"/>
        <end position="483"/>
    </location>
</feature>
<accession>A0AAW0BFF6</accession>
<evidence type="ECO:0000256" key="2">
    <source>
        <dbReference type="ARBA" id="ARBA00022679"/>
    </source>
</evidence>
<feature type="non-terminal residue" evidence="6">
    <location>
        <position position="1"/>
    </location>
</feature>
<evidence type="ECO:0000256" key="3">
    <source>
        <dbReference type="ARBA" id="ARBA00022741"/>
    </source>
</evidence>
<keyword evidence="3" id="KW-0547">Nucleotide-binding</keyword>
<evidence type="ECO:0000313" key="6">
    <source>
        <dbReference type="EMBL" id="KAK7023827.1"/>
    </source>
</evidence>
<reference evidence="6 7" key="1">
    <citation type="journal article" date="2024" name="J Genomics">
        <title>Draft genome sequencing and assembly of Favolaschia claudopus CIRM-BRFM 2984 isolated from oak limbs.</title>
        <authorList>
            <person name="Navarro D."/>
            <person name="Drula E."/>
            <person name="Chaduli D."/>
            <person name="Cazenave R."/>
            <person name="Ahrendt S."/>
            <person name="Wang J."/>
            <person name="Lipzen A."/>
            <person name="Daum C."/>
            <person name="Barry K."/>
            <person name="Grigoriev I.V."/>
            <person name="Favel A."/>
            <person name="Rosso M.N."/>
            <person name="Martin F."/>
        </authorList>
    </citation>
    <scope>NUCLEOTIDE SEQUENCE [LARGE SCALE GENOMIC DNA]</scope>
    <source>
        <strain evidence="6 7">CIRM-BRFM 2984</strain>
    </source>
</reference>
<dbReference type="InterPro" id="IPR039657">
    <property type="entry name" value="Dimethylallyltransferase"/>
</dbReference>
<gene>
    <name evidence="6" type="ORF">R3P38DRAFT_2954409</name>
</gene>
<dbReference type="SUPFAM" id="SSF52540">
    <property type="entry name" value="P-loop containing nucleoside triphosphate hydrolases"/>
    <property type="match status" value="1"/>
</dbReference>
<evidence type="ECO:0000256" key="5">
    <source>
        <dbReference type="SAM" id="MobiDB-lite"/>
    </source>
</evidence>
<dbReference type="Gene3D" id="1.10.20.140">
    <property type="match status" value="1"/>
</dbReference>
<dbReference type="PANTHER" id="PTHR11088">
    <property type="entry name" value="TRNA DIMETHYLALLYLTRANSFERASE"/>
    <property type="match status" value="1"/>
</dbReference>
<proteinExistence type="inferred from homology"/>
<organism evidence="6 7">
    <name type="scientific">Favolaschia claudopus</name>
    <dbReference type="NCBI Taxonomy" id="2862362"/>
    <lineage>
        <taxon>Eukaryota</taxon>
        <taxon>Fungi</taxon>
        <taxon>Dikarya</taxon>
        <taxon>Basidiomycota</taxon>
        <taxon>Agaricomycotina</taxon>
        <taxon>Agaricomycetes</taxon>
        <taxon>Agaricomycetidae</taxon>
        <taxon>Agaricales</taxon>
        <taxon>Marasmiineae</taxon>
        <taxon>Mycenaceae</taxon>
        <taxon>Favolaschia</taxon>
    </lineage>
</organism>
<evidence type="ECO:0000256" key="1">
    <source>
        <dbReference type="ARBA" id="ARBA00005842"/>
    </source>
</evidence>
<comment type="similarity">
    <text evidence="1">Belongs to the IPP transferase family.</text>
</comment>
<name>A0AAW0BFF6_9AGAR</name>
<dbReference type="Gene3D" id="3.40.50.300">
    <property type="entry name" value="P-loop containing nucleotide triphosphate hydrolases"/>
    <property type="match status" value="1"/>
</dbReference>
<dbReference type="PANTHER" id="PTHR11088:SF89">
    <property type="entry name" value="TRNA DIMETHYLALLYLTRANSFERASE"/>
    <property type="match status" value="1"/>
</dbReference>
<comment type="caution">
    <text evidence="6">The sequence shown here is derived from an EMBL/GenBank/DDBJ whole genome shotgun (WGS) entry which is preliminary data.</text>
</comment>
<dbReference type="GO" id="GO:0006400">
    <property type="term" value="P:tRNA modification"/>
    <property type="evidence" value="ECO:0007669"/>
    <property type="project" value="TreeGrafter"/>
</dbReference>
<keyword evidence="4" id="KW-0067">ATP-binding</keyword>
<dbReference type="InterPro" id="IPR018022">
    <property type="entry name" value="IPT"/>
</dbReference>
<dbReference type="Pfam" id="PF01715">
    <property type="entry name" value="IPPT"/>
    <property type="match status" value="1"/>
</dbReference>
<sequence>MSLRPIIAIFGTTGVGKSNLAIELALHISKQKTRWKGSRIVNADAMQVYAGLDVLTNKVPEAERHGIDHLLMGFKHPGEQYVVGQWVADATRVIEETHMKDEIPIVVGGTSYWMQHLIFPDRLAGMQSEQPPTFSASITRALASLPPDLLELFHSLPPQPPIAADDPEAAASLHLLLHHLDPAIAARWHWRDTRKVFRSLGIVKDTGRAPSEIISEQSEISLQPRYRTLCLWLYAEPSVLHPRLDTRVDAMIERGLLEEVRSLHTLSQHMSEAGSAPAVDYTLGIYQSIGYKEFNNYLTCSQTEKAFNEAVENMKLSTRQYAKRQISWIRNKLLPAIDAANAHDKTVPTYLLDATDVGQNWVSNVRDSAVRLTQDFLNSEELPDPLQLCEIAEKMLRTNDKAVDPSSVLQAQRKVVCSICTVDPTQPFMVDERQLTSHCESRSHKRMRNKKTPEQHREQNLLKRPKCSKPTTDSDGEVDAGEI</sequence>
<keyword evidence="7" id="KW-1185">Reference proteome</keyword>
<keyword evidence="2" id="KW-0808">Transferase</keyword>
<evidence type="ECO:0000313" key="7">
    <source>
        <dbReference type="Proteomes" id="UP001362999"/>
    </source>
</evidence>
<dbReference type="GO" id="GO:0052381">
    <property type="term" value="F:tRNA dimethylallyltransferase activity"/>
    <property type="evidence" value="ECO:0007669"/>
    <property type="project" value="InterPro"/>
</dbReference>
<feature type="region of interest" description="Disordered" evidence="5">
    <location>
        <begin position="436"/>
        <end position="483"/>
    </location>
</feature>
<dbReference type="GO" id="GO:0005739">
    <property type="term" value="C:mitochondrion"/>
    <property type="evidence" value="ECO:0007669"/>
    <property type="project" value="TreeGrafter"/>
</dbReference>
<dbReference type="HAMAP" id="MF_00185">
    <property type="entry name" value="IPP_trans"/>
    <property type="match status" value="1"/>
</dbReference>
<dbReference type="InterPro" id="IPR027417">
    <property type="entry name" value="P-loop_NTPase"/>
</dbReference>
<dbReference type="GO" id="GO:0005524">
    <property type="term" value="F:ATP binding"/>
    <property type="evidence" value="ECO:0007669"/>
    <property type="project" value="UniProtKB-KW"/>
</dbReference>
<protein>
    <submittedName>
        <fullName evidence="6">Mitochondrial tRNA dimethylallyltransferase</fullName>
    </submittedName>
</protein>
<dbReference type="AlphaFoldDB" id="A0AAW0BFF6"/>